<dbReference type="RefSeq" id="WP_303701848.1">
    <property type="nucleotide sequence ID" value="NZ_VSIV01000302.1"/>
</dbReference>
<evidence type="ECO:0000256" key="16">
    <source>
        <dbReference type="RuleBase" id="RU000456"/>
    </source>
</evidence>
<evidence type="ECO:0000256" key="12">
    <source>
        <dbReference type="ARBA" id="ARBA00023008"/>
    </source>
</evidence>
<dbReference type="GO" id="GO:0005886">
    <property type="term" value="C:plasma membrane"/>
    <property type="evidence" value="ECO:0007669"/>
    <property type="project" value="UniProtKB-SubCell"/>
</dbReference>
<dbReference type="PROSITE" id="PS00078">
    <property type="entry name" value="COX2"/>
    <property type="match status" value="1"/>
</dbReference>
<dbReference type="InterPro" id="IPR011759">
    <property type="entry name" value="Cyt_c_oxidase_su2_TM_dom"/>
</dbReference>
<evidence type="ECO:0000256" key="6">
    <source>
        <dbReference type="ARBA" id="ARBA00022692"/>
    </source>
</evidence>
<dbReference type="PROSITE" id="PS50999">
    <property type="entry name" value="COX2_TM"/>
    <property type="match status" value="1"/>
</dbReference>
<protein>
    <recommendedName>
        <fullName evidence="17">Cytochrome c oxidase subunit 2</fullName>
        <ecNumber evidence="17">7.1.1.9</ecNumber>
    </recommendedName>
</protein>
<dbReference type="EC" id="7.1.1.9" evidence="17"/>
<evidence type="ECO:0000259" key="21">
    <source>
        <dbReference type="PROSITE" id="PS51007"/>
    </source>
</evidence>
<evidence type="ECO:0000256" key="1">
    <source>
        <dbReference type="ARBA" id="ARBA00004141"/>
    </source>
</evidence>
<evidence type="ECO:0000259" key="20">
    <source>
        <dbReference type="PROSITE" id="PS50999"/>
    </source>
</evidence>
<keyword evidence="8" id="KW-1278">Translocase</keyword>
<dbReference type="InterPro" id="IPR014222">
    <property type="entry name" value="Cyt_c_oxidase_su2"/>
</dbReference>
<keyword evidence="3 16" id="KW-0813">Transport</keyword>
<evidence type="ECO:0000259" key="19">
    <source>
        <dbReference type="PROSITE" id="PS50857"/>
    </source>
</evidence>
<dbReference type="Gene3D" id="1.10.760.10">
    <property type="entry name" value="Cytochrome c-like domain"/>
    <property type="match status" value="2"/>
</dbReference>
<evidence type="ECO:0000256" key="9">
    <source>
        <dbReference type="ARBA" id="ARBA00022982"/>
    </source>
</evidence>
<feature type="domain" description="Cytochrome c" evidence="21">
    <location>
        <begin position="305"/>
        <end position="402"/>
    </location>
</feature>
<dbReference type="SUPFAM" id="SSF49503">
    <property type="entry name" value="Cupredoxins"/>
    <property type="match status" value="1"/>
</dbReference>
<name>A0A5D0MN18_FLESI</name>
<evidence type="ECO:0000256" key="14">
    <source>
        <dbReference type="ARBA" id="ARBA00024688"/>
    </source>
</evidence>
<dbReference type="GO" id="GO:0020037">
    <property type="term" value="F:heme binding"/>
    <property type="evidence" value="ECO:0007669"/>
    <property type="project" value="InterPro"/>
</dbReference>
<evidence type="ECO:0000256" key="11">
    <source>
        <dbReference type="ARBA" id="ARBA00023004"/>
    </source>
</evidence>
<evidence type="ECO:0000256" key="10">
    <source>
        <dbReference type="ARBA" id="ARBA00022989"/>
    </source>
</evidence>
<evidence type="ECO:0000256" key="2">
    <source>
        <dbReference type="ARBA" id="ARBA00007866"/>
    </source>
</evidence>
<evidence type="ECO:0000256" key="3">
    <source>
        <dbReference type="ARBA" id="ARBA00022448"/>
    </source>
</evidence>
<evidence type="ECO:0000313" key="23">
    <source>
        <dbReference type="Proteomes" id="UP000323337"/>
    </source>
</evidence>
<dbReference type="SUPFAM" id="SSF81464">
    <property type="entry name" value="Cytochrome c oxidase subunit II-like, transmembrane region"/>
    <property type="match status" value="1"/>
</dbReference>
<dbReference type="PANTHER" id="PTHR22888:SF9">
    <property type="entry name" value="CYTOCHROME C OXIDASE SUBUNIT 2"/>
    <property type="match status" value="1"/>
</dbReference>
<feature type="domain" description="Cytochrome c" evidence="21">
    <location>
        <begin position="204"/>
        <end position="302"/>
    </location>
</feature>
<dbReference type="PROSITE" id="PS50857">
    <property type="entry name" value="COX2_CUA"/>
    <property type="match status" value="1"/>
</dbReference>
<dbReference type="Pfam" id="PF00034">
    <property type="entry name" value="Cytochrom_C"/>
    <property type="match status" value="1"/>
</dbReference>
<keyword evidence="4 15" id="KW-0349">Heme</keyword>
<evidence type="ECO:0000256" key="13">
    <source>
        <dbReference type="ARBA" id="ARBA00023136"/>
    </source>
</evidence>
<keyword evidence="11 15" id="KW-0408">Iron</keyword>
<keyword evidence="7 15" id="KW-0479">Metal-binding</keyword>
<keyword evidence="5 16" id="KW-0679">Respiratory chain</keyword>
<dbReference type="EMBL" id="VSIV01000302">
    <property type="protein sequence ID" value="TYB32648.1"/>
    <property type="molecule type" value="Genomic_DNA"/>
</dbReference>
<comment type="cofactor">
    <cofactor evidence="17">
        <name>Cu cation</name>
        <dbReference type="ChEBI" id="CHEBI:23378"/>
    </cofactor>
    <text evidence="17">Binds a copper A center.</text>
</comment>
<dbReference type="GO" id="GO:0016491">
    <property type="term" value="F:oxidoreductase activity"/>
    <property type="evidence" value="ECO:0007669"/>
    <property type="project" value="UniProtKB-KW"/>
</dbReference>
<keyword evidence="6 16" id="KW-0812">Transmembrane</keyword>
<dbReference type="InterPro" id="IPR036257">
    <property type="entry name" value="Cyt_c_oxidase_su2_TM_sf"/>
</dbReference>
<keyword evidence="22" id="KW-0560">Oxidoreductase</keyword>
<sequence length="404" mass="45413">MYPQLDSVQKVDIAFYYIIGISIVILIGIVLTMLYFLYKYNHKRNPEPADIKGNFLAETLWTVIPTLIAISMFLVGWDSFTALRSAPKSALNINVEARMWSWNFTYPQGFSADELYVSVGKPVKLNITSKDVIHSFYAPAYRIKVDAVPGMNTYTWFNPSKKGVFDVYCAEYCGVGHSSMMSKIHVVSSEKYEEFINKKLSEKESAVTLPQLLKKYNCTDCHSLDGTVLVGPTLKDIYEKEVTVIENGKEKTVTADEDYLRESILNPSQKVVKGFDAIMSSYKNDISEKDLENMITLFAGEKVSDSKTDGKKVAEDSGCLGCHSTDGTVTVGPSFKGMYKSKETVIRNGKKIEIIVDEQYLRDSIQQPGEDIVEGFDPMMPSYNNLSEEELDALVEYIKNVGKK</sequence>
<dbReference type="PANTHER" id="PTHR22888">
    <property type="entry name" value="CYTOCHROME C OXIDASE, SUBUNIT II"/>
    <property type="match status" value="1"/>
</dbReference>
<dbReference type="Gene3D" id="1.10.287.90">
    <property type="match status" value="1"/>
</dbReference>
<reference evidence="22 23" key="1">
    <citation type="submission" date="2019-08" db="EMBL/GenBank/DDBJ databases">
        <title>Genomic characterization of a novel candidate phylum (ARYD3) from a high temperature, high salinity tertiary oil reservoir in north central Oklahoma, USA.</title>
        <authorList>
            <person name="Youssef N.H."/>
            <person name="Yadav A."/>
            <person name="Elshahed M.S."/>
        </authorList>
    </citation>
    <scope>NUCLEOTIDE SEQUENCE [LARGE SCALE GENOMIC DNA]</scope>
    <source>
        <strain evidence="22">ARYD1</strain>
    </source>
</reference>
<dbReference type="GO" id="GO:0042773">
    <property type="term" value="P:ATP synthesis coupled electron transport"/>
    <property type="evidence" value="ECO:0007669"/>
    <property type="project" value="TreeGrafter"/>
</dbReference>
<comment type="function">
    <text evidence="14 17">Subunits I and II form the functional core of the enzyme complex. Electrons originating in cytochrome c are transferred via heme a and Cu(A) to the binuclear center formed by heme a3 and Cu(B).</text>
</comment>
<dbReference type="InterPro" id="IPR008972">
    <property type="entry name" value="Cupredoxin"/>
</dbReference>
<dbReference type="Proteomes" id="UP000323337">
    <property type="component" value="Unassembled WGS sequence"/>
</dbReference>
<dbReference type="InterPro" id="IPR001505">
    <property type="entry name" value="Copper_CuA"/>
</dbReference>
<dbReference type="Pfam" id="PF00116">
    <property type="entry name" value="COX2"/>
    <property type="match status" value="1"/>
</dbReference>
<feature type="domain" description="Cytochrome oxidase subunit II transmembrane region profile" evidence="20">
    <location>
        <begin position="1"/>
        <end position="87"/>
    </location>
</feature>
<dbReference type="Gene3D" id="2.60.40.420">
    <property type="entry name" value="Cupredoxins - blue copper proteins"/>
    <property type="match status" value="1"/>
</dbReference>
<dbReference type="GO" id="GO:0004129">
    <property type="term" value="F:cytochrome-c oxidase activity"/>
    <property type="evidence" value="ECO:0007669"/>
    <property type="project" value="UniProtKB-EC"/>
</dbReference>
<dbReference type="Pfam" id="PF02790">
    <property type="entry name" value="COX2_TM"/>
    <property type="match status" value="1"/>
</dbReference>
<dbReference type="GO" id="GO:0005507">
    <property type="term" value="F:copper ion binding"/>
    <property type="evidence" value="ECO:0007669"/>
    <property type="project" value="InterPro"/>
</dbReference>
<evidence type="ECO:0000313" key="22">
    <source>
        <dbReference type="EMBL" id="TYB32648.1"/>
    </source>
</evidence>
<gene>
    <name evidence="22" type="primary">coxB</name>
    <name evidence="22" type="ORF">FXF49_10490</name>
</gene>
<comment type="subcellular location">
    <subcellularLocation>
        <location evidence="16">Cell membrane</location>
        <topology evidence="16">Multi-pass membrane protein</topology>
    </subcellularLocation>
    <subcellularLocation>
        <location evidence="1">Membrane</location>
        <topology evidence="1">Multi-pass membrane protein</topology>
    </subcellularLocation>
</comment>
<dbReference type="InterPro" id="IPR002429">
    <property type="entry name" value="CcO_II-like_C"/>
</dbReference>
<dbReference type="PROSITE" id="PS51007">
    <property type="entry name" value="CYTC"/>
    <property type="match status" value="2"/>
</dbReference>
<evidence type="ECO:0000256" key="15">
    <source>
        <dbReference type="PROSITE-ProRule" id="PRU00433"/>
    </source>
</evidence>
<evidence type="ECO:0000256" key="4">
    <source>
        <dbReference type="ARBA" id="ARBA00022617"/>
    </source>
</evidence>
<evidence type="ECO:0000256" key="8">
    <source>
        <dbReference type="ARBA" id="ARBA00022967"/>
    </source>
</evidence>
<evidence type="ECO:0000256" key="17">
    <source>
        <dbReference type="RuleBase" id="RU004024"/>
    </source>
</evidence>
<proteinExistence type="inferred from homology"/>
<organism evidence="22 23">
    <name type="scientific">Flexistipes sinusarabici</name>
    <dbReference type="NCBI Taxonomy" id="2352"/>
    <lineage>
        <taxon>Bacteria</taxon>
        <taxon>Pseudomonadati</taxon>
        <taxon>Deferribacterota</taxon>
        <taxon>Deferribacteres</taxon>
        <taxon>Deferribacterales</taxon>
        <taxon>Flexistipitaceae</taxon>
        <taxon>Flexistipes</taxon>
    </lineage>
</organism>
<evidence type="ECO:0000256" key="7">
    <source>
        <dbReference type="ARBA" id="ARBA00022723"/>
    </source>
</evidence>
<feature type="transmembrane region" description="Helical" evidence="18">
    <location>
        <begin position="59"/>
        <end position="77"/>
    </location>
</feature>
<evidence type="ECO:0000256" key="18">
    <source>
        <dbReference type="SAM" id="Phobius"/>
    </source>
</evidence>
<keyword evidence="9 16" id="KW-0249">Electron transport</keyword>
<comment type="caution">
    <text evidence="22">The sequence shown here is derived from an EMBL/GenBank/DDBJ whole genome shotgun (WGS) entry which is preliminary data.</text>
</comment>
<dbReference type="InterPro" id="IPR045187">
    <property type="entry name" value="CcO_II"/>
</dbReference>
<keyword evidence="13 18" id="KW-0472">Membrane</keyword>
<keyword evidence="12 17" id="KW-0186">Copper</keyword>
<comment type="catalytic activity">
    <reaction evidence="17">
        <text>4 Fe(II)-[cytochrome c] + O2 + 8 H(+)(in) = 4 Fe(III)-[cytochrome c] + 2 H2O + 4 H(+)(out)</text>
        <dbReference type="Rhea" id="RHEA:11436"/>
        <dbReference type="Rhea" id="RHEA-COMP:10350"/>
        <dbReference type="Rhea" id="RHEA-COMP:14399"/>
        <dbReference type="ChEBI" id="CHEBI:15377"/>
        <dbReference type="ChEBI" id="CHEBI:15378"/>
        <dbReference type="ChEBI" id="CHEBI:15379"/>
        <dbReference type="ChEBI" id="CHEBI:29033"/>
        <dbReference type="ChEBI" id="CHEBI:29034"/>
        <dbReference type="EC" id="7.1.1.9"/>
    </reaction>
</comment>
<dbReference type="PRINTS" id="PR01166">
    <property type="entry name" value="CYCOXIDASEII"/>
</dbReference>
<dbReference type="NCBIfam" id="TIGR02866">
    <property type="entry name" value="CoxB"/>
    <property type="match status" value="1"/>
</dbReference>
<comment type="similarity">
    <text evidence="2 16">Belongs to the cytochrome c oxidase subunit 2 family.</text>
</comment>
<dbReference type="SUPFAM" id="SSF46626">
    <property type="entry name" value="Cytochrome c"/>
    <property type="match status" value="2"/>
</dbReference>
<feature type="transmembrane region" description="Helical" evidence="18">
    <location>
        <begin position="15"/>
        <end position="38"/>
    </location>
</feature>
<keyword evidence="10 18" id="KW-1133">Transmembrane helix</keyword>
<accession>A0A5D0MN18</accession>
<evidence type="ECO:0000256" key="5">
    <source>
        <dbReference type="ARBA" id="ARBA00022660"/>
    </source>
</evidence>
<dbReference type="AlphaFoldDB" id="A0A5D0MN18"/>
<dbReference type="InterPro" id="IPR036909">
    <property type="entry name" value="Cyt_c-like_dom_sf"/>
</dbReference>
<feature type="domain" description="Cytochrome oxidase subunit II copper A binding" evidence="19">
    <location>
        <begin position="88"/>
        <end position="198"/>
    </location>
</feature>
<dbReference type="InterPro" id="IPR009056">
    <property type="entry name" value="Cyt_c-like_dom"/>
</dbReference>
<dbReference type="CDD" id="cd13915">
    <property type="entry name" value="CuRO_HCO_II_like_2"/>
    <property type="match status" value="1"/>
</dbReference>